<reference evidence="2" key="1">
    <citation type="journal article" date="2019" name="Int. J. Syst. Evol. Microbiol.">
        <title>The Global Catalogue of Microorganisms (GCM) 10K type strain sequencing project: providing services to taxonomists for standard genome sequencing and annotation.</title>
        <authorList>
            <consortium name="The Broad Institute Genomics Platform"/>
            <consortium name="The Broad Institute Genome Sequencing Center for Infectious Disease"/>
            <person name="Wu L."/>
            <person name="Ma J."/>
        </authorList>
    </citation>
    <scope>NUCLEOTIDE SEQUENCE [LARGE SCALE GENOMIC DNA]</scope>
    <source>
        <strain evidence="2">CGMCC 1.15197</strain>
    </source>
</reference>
<evidence type="ECO:0000313" key="2">
    <source>
        <dbReference type="Proteomes" id="UP000632273"/>
    </source>
</evidence>
<protein>
    <submittedName>
        <fullName evidence="1">Uncharacterized protein</fullName>
    </submittedName>
</protein>
<gene>
    <name evidence="1" type="ORF">GCM10011383_39720</name>
</gene>
<comment type="caution">
    <text evidence="1">The sequence shown here is derived from an EMBL/GenBank/DDBJ whole genome shotgun (WGS) entry which is preliminary data.</text>
</comment>
<keyword evidence="2" id="KW-1185">Reference proteome</keyword>
<dbReference type="Proteomes" id="UP000632273">
    <property type="component" value="Unassembled WGS sequence"/>
</dbReference>
<accession>A0ABQ1USQ5</accession>
<dbReference type="RefSeq" id="WP_188815802.1">
    <property type="nucleotide sequence ID" value="NZ_BMHT01000008.1"/>
</dbReference>
<name>A0ABQ1USQ5_9BACT</name>
<proteinExistence type="predicted"/>
<dbReference type="EMBL" id="BMHT01000008">
    <property type="protein sequence ID" value="GGF24121.1"/>
    <property type="molecule type" value="Genomic_DNA"/>
</dbReference>
<organism evidence="1 2">
    <name type="scientific">Hymenobacter cavernae</name>
    <dbReference type="NCBI Taxonomy" id="2044852"/>
    <lineage>
        <taxon>Bacteria</taxon>
        <taxon>Pseudomonadati</taxon>
        <taxon>Bacteroidota</taxon>
        <taxon>Cytophagia</taxon>
        <taxon>Cytophagales</taxon>
        <taxon>Hymenobacteraceae</taxon>
        <taxon>Hymenobacter</taxon>
    </lineage>
</organism>
<evidence type="ECO:0000313" key="1">
    <source>
        <dbReference type="EMBL" id="GGF24121.1"/>
    </source>
</evidence>
<sequence length="156" mass="18191">MGVWSFLFGENIRVEDEYFGSLLLLDAKKPEESYFEGWRVFAPTGQEIELGITGNLPGPTTGQREFYRQVEMEYLVLVPAIQSLITERIRKYKPDFTIQDFTKEFWPVYLSVPALNNEEQSAEWELGFETVHDKNHMFIIYISVKGFLPYDISMEG</sequence>